<name>A0ACB9T9U9_HOLOL</name>
<reference evidence="1" key="1">
    <citation type="submission" date="2022-04" db="EMBL/GenBank/DDBJ databases">
        <title>Chromosome-scale genome assembly of Holotrichia oblita Faldermann.</title>
        <authorList>
            <person name="Rongchong L."/>
        </authorList>
    </citation>
    <scope>NUCLEOTIDE SEQUENCE</scope>
    <source>
        <strain evidence="1">81SQS9</strain>
    </source>
</reference>
<evidence type="ECO:0000313" key="1">
    <source>
        <dbReference type="EMBL" id="KAI4463591.1"/>
    </source>
</evidence>
<proteinExistence type="predicted"/>
<gene>
    <name evidence="1" type="ORF">MML48_4g00008252</name>
</gene>
<keyword evidence="2" id="KW-1185">Reference proteome</keyword>
<organism evidence="1 2">
    <name type="scientific">Holotrichia oblita</name>
    <name type="common">Chafer beetle</name>
    <dbReference type="NCBI Taxonomy" id="644536"/>
    <lineage>
        <taxon>Eukaryota</taxon>
        <taxon>Metazoa</taxon>
        <taxon>Ecdysozoa</taxon>
        <taxon>Arthropoda</taxon>
        <taxon>Hexapoda</taxon>
        <taxon>Insecta</taxon>
        <taxon>Pterygota</taxon>
        <taxon>Neoptera</taxon>
        <taxon>Endopterygota</taxon>
        <taxon>Coleoptera</taxon>
        <taxon>Polyphaga</taxon>
        <taxon>Scarabaeiformia</taxon>
        <taxon>Scarabaeidae</taxon>
        <taxon>Melolonthinae</taxon>
        <taxon>Holotrichia</taxon>
    </lineage>
</organism>
<dbReference type="Proteomes" id="UP001056778">
    <property type="component" value="Chromosome 4"/>
</dbReference>
<evidence type="ECO:0000313" key="2">
    <source>
        <dbReference type="Proteomes" id="UP001056778"/>
    </source>
</evidence>
<protein>
    <submittedName>
        <fullName evidence="1">Uncharacterized protein</fullName>
    </submittedName>
</protein>
<dbReference type="EMBL" id="CM043018">
    <property type="protein sequence ID" value="KAI4463591.1"/>
    <property type="molecule type" value="Genomic_DNA"/>
</dbReference>
<sequence>MVSIIKNQLLKHLSRFTKNLSADKINLSTFKGEGELSNLELDESVLTELLELPSWLRLTKAWCNKVTFRIQWTKLKNVPIVLGLDEVNIIVETCEELRTMPEQAGVSTHTAVPGKYSFIHKVIDGITVNVNTVNITFNSPAFTANVQISRIVVESKSPDWKKTDLRMTRLKDPERGQLLIFKELQWQTLRIEAKSTKDKNLTPLRLLTNQARCRITIKKRLSDSFIMGSMLVIILDDLLWVLTDSQLKAALHFLDSLADLVQKATQELPEYRAQIAQQERVKGDTPILKLFSKYDVVETSYHFLSQQIILHLCDDPGNGRSCHPNLKDGGALQIVIQKFQVDYYPYHLAIADRKHWPCYKEGEIPHTQWQTQSFSAFKTRFMDLLDRNKSQHVPLARSNKPNTTNDVTSPPGSDQMLRKMISPAAQVKNYVSSQFSKIMTTCVILRIDNFTFYKVQLFIGDRDHMSLPEDASILHGEFIYYYYPDDKPFPLPPPKFYVRLNPIQVVFDVDSCLWLNSFALNLHQSLQNGKSNEPANGLTYIDVKIEAILPRITFESTRDYATQRDRPKSLTFQVTRATITNVRSLEQSSRADLAKCVDSFHMGSLFFGSEFPSTTSDFYIVTQKFLDHISATDNIRVLPKELDVTSIEAFIDQLTREFLWVEAKDVWSINLDPVWGDFMGTRAVGSNKPVPFLDCMPVTIWIHANMDPNSTIKVSDSGPKNAEMHALVHISNLVSVQLNHYQYLFLLRLAEEATELATFLSLDSNRIMKVESSGSLAIGAIIPQLEITFVMPSHCPGKESSGGDVESFVPDSSSIGDDVLMRGSQATVCQDSTFSLYKSVDKPFERTESHPAATASVLETEITFSVRSKTSNEISTPLSSKKETSAITNIVPNNFNAGISSMKKGFNSLMTSIDSALKPSPDDMSDSMSVRSDGSSDSENYIFLTSPENKMDQNVDAMFKVLEFHTESKAIIEVASEVIEEESTITTTSDHSLTSSCRRKDIVSVSTFKLTKVEFLQQSVGYSSSIKVQVGNIYNEDCTSIPWDEFQSKFSSRARAWADTTISNTNSKVKLRMDHDVKLPSSKSVNDMDFTDKDALNKLFKDFIDVQVQDLNMDLTMSTITGLTDLIEDEIIPIPIPLQVTLNNVQLHMIEDRPPVNITSPGPIPLDLNITHMFITREENGIFNVIPNKPMSHSESIISASEQEVLLKQQNTQLKLDNDELKRRLAAFERVSEENRQLRRSKEETDILRSCLSSAQDEVSRLLDEKKKLLDDVKRLQNQLLSDRSRQWNTKR</sequence>
<comment type="caution">
    <text evidence="1">The sequence shown here is derived from an EMBL/GenBank/DDBJ whole genome shotgun (WGS) entry which is preliminary data.</text>
</comment>
<accession>A0ACB9T9U9</accession>